<dbReference type="KEGG" id="ome:OLMES_2791"/>
<proteinExistence type="predicted"/>
<reference evidence="2 3" key="1">
    <citation type="submission" date="2017-05" db="EMBL/GenBank/DDBJ databases">
        <title>Genomic insights into alkan degradation activity of Oleiphilus messinensis.</title>
        <authorList>
            <person name="Kozyavkin S.A."/>
            <person name="Slesarev A.I."/>
            <person name="Golyshin P.N."/>
            <person name="Korzhenkov A."/>
            <person name="Golyshina O.N."/>
            <person name="Toshchakov S.V."/>
        </authorList>
    </citation>
    <scope>NUCLEOTIDE SEQUENCE [LARGE SCALE GENOMIC DNA]</scope>
    <source>
        <strain evidence="2 3">ME102</strain>
    </source>
</reference>
<dbReference type="Pfam" id="PF13700">
    <property type="entry name" value="DUF4158"/>
    <property type="match status" value="1"/>
</dbReference>
<evidence type="ECO:0000313" key="3">
    <source>
        <dbReference type="Proteomes" id="UP000196027"/>
    </source>
</evidence>
<feature type="domain" description="DUF4158" evidence="1">
    <location>
        <begin position="9"/>
        <end position="89"/>
    </location>
</feature>
<gene>
    <name evidence="2" type="ORF">OLMES_2791</name>
</gene>
<dbReference type="EMBL" id="CP021425">
    <property type="protein sequence ID" value="ARU56839.1"/>
    <property type="molecule type" value="Genomic_DNA"/>
</dbReference>
<keyword evidence="3" id="KW-1185">Reference proteome</keyword>
<evidence type="ECO:0000313" key="2">
    <source>
        <dbReference type="EMBL" id="ARU56839.1"/>
    </source>
</evidence>
<protein>
    <submittedName>
        <fullName evidence="2">Tn3 family transposase OrfA</fullName>
    </submittedName>
</protein>
<dbReference type="Proteomes" id="UP000196027">
    <property type="component" value="Chromosome"/>
</dbReference>
<dbReference type="InterPro" id="IPR025296">
    <property type="entry name" value="DUF4158"/>
</dbReference>
<dbReference type="RefSeq" id="WP_087461798.1">
    <property type="nucleotide sequence ID" value="NZ_CP021425.1"/>
</dbReference>
<accession>A0A1Y0I9K1</accession>
<organism evidence="2 3">
    <name type="scientific">Oleiphilus messinensis</name>
    <dbReference type="NCBI Taxonomy" id="141451"/>
    <lineage>
        <taxon>Bacteria</taxon>
        <taxon>Pseudomonadati</taxon>
        <taxon>Pseudomonadota</taxon>
        <taxon>Gammaproteobacteria</taxon>
        <taxon>Oceanospirillales</taxon>
        <taxon>Oleiphilaceae</taxon>
        <taxon>Oleiphilus</taxon>
    </lineage>
</organism>
<sequence>MENIKHIQLLSSTEVEELYARPEFNAHEQCLYFSLSPAELAALEQFRNTRTRIHFILQLGYFKAKQQFFNFSFDEVSSDVQYIIATYYSDAVATQFKGSLSRGLSTEAGPDFPRYSLIACFY</sequence>
<dbReference type="AlphaFoldDB" id="A0A1Y0I9K1"/>
<evidence type="ECO:0000259" key="1">
    <source>
        <dbReference type="Pfam" id="PF13700"/>
    </source>
</evidence>
<name>A0A1Y0I9K1_9GAMM</name>
<dbReference type="OrthoDB" id="5292689at2"/>